<evidence type="ECO:0000259" key="7">
    <source>
        <dbReference type="PROSITE" id="PS51352"/>
    </source>
</evidence>
<dbReference type="Gene3D" id="3.40.30.10">
    <property type="entry name" value="Glutaredoxin"/>
    <property type="match status" value="1"/>
</dbReference>
<keyword evidence="4" id="KW-1015">Disulfide bond</keyword>
<organism evidence="8 9">
    <name type="scientific">Acetomicrobium flavidum</name>
    <dbReference type="NCBI Taxonomy" id="49896"/>
    <lineage>
        <taxon>Bacteria</taxon>
        <taxon>Thermotogati</taxon>
        <taxon>Synergistota</taxon>
        <taxon>Synergistia</taxon>
        <taxon>Synergistales</taxon>
        <taxon>Acetomicrobiaceae</taxon>
        <taxon>Acetomicrobium</taxon>
    </lineage>
</organism>
<comment type="caution">
    <text evidence="8">The sequence shown here is derived from an EMBL/GenBank/DDBJ whole genome shotgun (WGS) entry which is preliminary data.</text>
</comment>
<evidence type="ECO:0000256" key="5">
    <source>
        <dbReference type="ARBA" id="ARBA00023284"/>
    </source>
</evidence>
<evidence type="ECO:0000256" key="2">
    <source>
        <dbReference type="ARBA" id="ARBA00022448"/>
    </source>
</evidence>
<evidence type="ECO:0000313" key="9">
    <source>
        <dbReference type="Proteomes" id="UP000185093"/>
    </source>
</evidence>
<dbReference type="PIRSF" id="PIRSF000077">
    <property type="entry name" value="Thioredoxin"/>
    <property type="match status" value="1"/>
</dbReference>
<evidence type="ECO:0000256" key="6">
    <source>
        <dbReference type="PIRNR" id="PIRNR000077"/>
    </source>
</evidence>
<dbReference type="InterPro" id="IPR005746">
    <property type="entry name" value="Thioredoxin"/>
</dbReference>
<keyword evidence="9" id="KW-1185">Reference proteome</keyword>
<evidence type="ECO:0000256" key="3">
    <source>
        <dbReference type="ARBA" id="ARBA00022982"/>
    </source>
</evidence>
<dbReference type="EMBL" id="FSQZ01000001">
    <property type="protein sequence ID" value="SIN65097.1"/>
    <property type="molecule type" value="Genomic_DNA"/>
</dbReference>
<dbReference type="InterPro" id="IPR036249">
    <property type="entry name" value="Thioredoxin-like_sf"/>
</dbReference>
<dbReference type="PROSITE" id="PS51352">
    <property type="entry name" value="THIOREDOXIN_2"/>
    <property type="match status" value="1"/>
</dbReference>
<dbReference type="RefSeq" id="WP_014806291.1">
    <property type="nucleotide sequence ID" value="NZ_DAONBL010000003.1"/>
</dbReference>
<dbReference type="CDD" id="cd02947">
    <property type="entry name" value="TRX_family"/>
    <property type="match status" value="1"/>
</dbReference>
<protein>
    <recommendedName>
        <fullName evidence="6">Thioredoxin</fullName>
    </recommendedName>
</protein>
<evidence type="ECO:0000313" key="8">
    <source>
        <dbReference type="EMBL" id="SIN65097.1"/>
    </source>
</evidence>
<keyword evidence="2" id="KW-0813">Transport</keyword>
<dbReference type="PANTHER" id="PTHR45663:SF11">
    <property type="entry name" value="GEO12009P1"/>
    <property type="match status" value="1"/>
</dbReference>
<evidence type="ECO:0000256" key="1">
    <source>
        <dbReference type="ARBA" id="ARBA00008987"/>
    </source>
</evidence>
<keyword evidence="3" id="KW-0249">Electron transport</keyword>
<sequence>MIEVNKDNFEAEVLQSDLPVVVDMWGPKCGPCLALMPQVEELASKYEGKVKFCKLNVAENRRLVISLKVMGVPTFLFYKGGELKDRITGSEVTIDAIRERVEKLLQS</sequence>
<dbReference type="Proteomes" id="UP000185093">
    <property type="component" value="Unassembled WGS sequence"/>
</dbReference>
<reference evidence="8 9" key="1">
    <citation type="submission" date="2016-11" db="EMBL/GenBank/DDBJ databases">
        <authorList>
            <person name="Varghese N."/>
            <person name="Submissions S."/>
        </authorList>
    </citation>
    <scope>NUCLEOTIDE SEQUENCE [LARGE SCALE GENOMIC DNA]</scope>
    <source>
        <strain evidence="8 9">DSM 20664</strain>
    </source>
</reference>
<dbReference type="InterPro" id="IPR013766">
    <property type="entry name" value="Thioredoxin_domain"/>
</dbReference>
<comment type="similarity">
    <text evidence="1 6">Belongs to the thioredoxin family.</text>
</comment>
<proteinExistence type="inferred from homology"/>
<dbReference type="PANTHER" id="PTHR45663">
    <property type="entry name" value="GEO12009P1"/>
    <property type="match status" value="1"/>
</dbReference>
<keyword evidence="5" id="KW-0676">Redox-active center</keyword>
<name>A0ABY1JC73_9BACT</name>
<dbReference type="SUPFAM" id="SSF52833">
    <property type="entry name" value="Thioredoxin-like"/>
    <property type="match status" value="1"/>
</dbReference>
<dbReference type="Pfam" id="PF00085">
    <property type="entry name" value="Thioredoxin"/>
    <property type="match status" value="1"/>
</dbReference>
<feature type="domain" description="Thioredoxin" evidence="7">
    <location>
        <begin position="1"/>
        <end position="106"/>
    </location>
</feature>
<accession>A0ABY1JC73</accession>
<gene>
    <name evidence="8" type="ORF">SAMN05444368_0714</name>
</gene>
<evidence type="ECO:0000256" key="4">
    <source>
        <dbReference type="ARBA" id="ARBA00023157"/>
    </source>
</evidence>